<comment type="caution">
    <text evidence="2">The sequence shown here is derived from an EMBL/GenBank/DDBJ whole genome shotgun (WGS) entry which is preliminary data.</text>
</comment>
<proteinExistence type="predicted"/>
<evidence type="ECO:0008006" key="4">
    <source>
        <dbReference type="Google" id="ProtNLM"/>
    </source>
</evidence>
<keyword evidence="3" id="KW-1185">Reference proteome</keyword>
<organism evidence="2 3">
    <name type="scientific">Streptomyces polyasparticus</name>
    <dbReference type="NCBI Taxonomy" id="2767826"/>
    <lineage>
        <taxon>Bacteria</taxon>
        <taxon>Bacillati</taxon>
        <taxon>Actinomycetota</taxon>
        <taxon>Actinomycetes</taxon>
        <taxon>Kitasatosporales</taxon>
        <taxon>Streptomycetaceae</taxon>
        <taxon>Streptomyces</taxon>
    </lineage>
</organism>
<name>A0ABR7STY7_9ACTN</name>
<dbReference type="RefSeq" id="WP_187819354.1">
    <property type="nucleotide sequence ID" value="NZ_JACTVJ010000030.1"/>
</dbReference>
<accession>A0ABR7STY7</accession>
<protein>
    <recommendedName>
        <fullName evidence="4">Cyclase</fullName>
    </recommendedName>
</protein>
<evidence type="ECO:0000313" key="2">
    <source>
        <dbReference type="EMBL" id="MBC9718935.1"/>
    </source>
</evidence>
<evidence type="ECO:0000256" key="1">
    <source>
        <dbReference type="SAM" id="MobiDB-lite"/>
    </source>
</evidence>
<dbReference type="EMBL" id="JACTVJ010000030">
    <property type="protein sequence ID" value="MBC9718935.1"/>
    <property type="molecule type" value="Genomic_DNA"/>
</dbReference>
<evidence type="ECO:0000313" key="3">
    <source>
        <dbReference type="Proteomes" id="UP000642284"/>
    </source>
</evidence>
<feature type="region of interest" description="Disordered" evidence="1">
    <location>
        <begin position="82"/>
        <end position="104"/>
    </location>
</feature>
<gene>
    <name evidence="2" type="ORF">H9Y04_41055</name>
</gene>
<reference evidence="2 3" key="1">
    <citation type="submission" date="2020-08" db="EMBL/GenBank/DDBJ databases">
        <title>Genemic of Streptomyces polyaspartic.</title>
        <authorList>
            <person name="Liu W."/>
        </authorList>
    </citation>
    <scope>NUCLEOTIDE SEQUENCE [LARGE SCALE GENOMIC DNA]</scope>
    <source>
        <strain evidence="2 3">TRM66268-LWL</strain>
    </source>
</reference>
<dbReference type="Proteomes" id="UP000642284">
    <property type="component" value="Unassembled WGS sequence"/>
</dbReference>
<sequence>MPTLHIEHPITDFATWKAAFDGFAAARADAGVRRHRVQRPVDDPAYIVVDLDFDEVADAERFLGFLRSRVWASPENAPALAGTPRTRILETAEEYQGGETSAST</sequence>